<evidence type="ECO:0008006" key="3">
    <source>
        <dbReference type="Google" id="ProtNLM"/>
    </source>
</evidence>
<protein>
    <recommendedName>
        <fullName evidence="3">PcfJ-like protein</fullName>
    </recommendedName>
</protein>
<keyword evidence="2" id="KW-1185">Reference proteome</keyword>
<gene>
    <name evidence="1" type="ORF">T1815_27341</name>
</gene>
<dbReference type="Proteomes" id="UP000049472">
    <property type="component" value="Unassembled WGS sequence"/>
</dbReference>
<name>A0A0M6WXR9_9FIRM</name>
<dbReference type="AlphaFoldDB" id="A0A0M6WXR9"/>
<reference evidence="2" key="1">
    <citation type="submission" date="2015-05" db="EMBL/GenBank/DDBJ databases">
        <authorList>
            <consortium name="Pathogen Informatics"/>
        </authorList>
    </citation>
    <scope>NUCLEOTIDE SEQUENCE [LARGE SCALE GENOMIC DNA]</scope>
    <source>
        <strain evidence="2">T1-815</strain>
    </source>
</reference>
<sequence length="506" mass="58876">MTTARWKSSGAYEDQFERNIEEPRENSFGTCPMCGARGQYKCKGKVKGSIRKTRYLFLGQKYKDNGFVMRYIQVEKEWTLGFIAGENGNEMYNAYEKLSGVELARAYFEPGKKVQVDYNKHDPYVGKDFWDDCNLYGLSSIRINSGPILPETYDEMTGTMFQYSAMKEYTNSLMSVCNPVEYLECYMRTPQLEMLVKMHLIGVAERLVKCQYGIIKDETATRPDEFLGIRKEKLKLLIKEKGDIGLLRVLQMEKRAMENWTDEQVQQLAETGLTYTQVVLAEKYMTLQKFLNRIKKYACCDYGGCSQSVYRIRHMASTYADYLSMREDRGYDLTNTVYQFPRDLDEAHEKMVEEVNKEKLDKHLKDVAARFPNIRHSYRKLRKKYYYEDDTYIIRPAKSAEEIVTEGRVLHHCVGGDNYLGKHNRGETYILFLRFKDTPNMQYVTVEIDSEVPNILQWYGAHDKKPDQENIQKWLNSYIRMLVTGTLRTAGMPAATTADMPAMAIA</sequence>
<accession>A0A0M6WXR9</accession>
<organism evidence="1 2">
    <name type="scientific">Agathobacter rectalis</name>
    <dbReference type="NCBI Taxonomy" id="39491"/>
    <lineage>
        <taxon>Bacteria</taxon>
        <taxon>Bacillati</taxon>
        <taxon>Bacillota</taxon>
        <taxon>Clostridia</taxon>
        <taxon>Lachnospirales</taxon>
        <taxon>Lachnospiraceae</taxon>
        <taxon>Agathobacter</taxon>
    </lineage>
</organism>
<evidence type="ECO:0000313" key="2">
    <source>
        <dbReference type="Proteomes" id="UP000049472"/>
    </source>
</evidence>
<dbReference type="Pfam" id="PF14284">
    <property type="entry name" value="PcfJ"/>
    <property type="match status" value="1"/>
</dbReference>
<dbReference type="EMBL" id="CVRQ01000040">
    <property type="protein sequence ID" value="CRL41603.1"/>
    <property type="molecule type" value="Genomic_DNA"/>
</dbReference>
<evidence type="ECO:0000313" key="1">
    <source>
        <dbReference type="EMBL" id="CRL41603.1"/>
    </source>
</evidence>
<dbReference type="InterPro" id="IPR025586">
    <property type="entry name" value="PcfJ"/>
</dbReference>
<proteinExistence type="predicted"/>